<dbReference type="AlphaFoldDB" id="A0A246RYX9"/>
<dbReference type="EMBL" id="JPUA01000034">
    <property type="protein sequence ID" value="OWV29296.1"/>
    <property type="molecule type" value="Genomic_DNA"/>
</dbReference>
<organism evidence="1 2">
    <name type="scientific">Halomonas campaniensis</name>
    <dbReference type="NCBI Taxonomy" id="213554"/>
    <lineage>
        <taxon>Bacteria</taxon>
        <taxon>Pseudomonadati</taxon>
        <taxon>Pseudomonadota</taxon>
        <taxon>Gammaproteobacteria</taxon>
        <taxon>Oceanospirillales</taxon>
        <taxon>Halomonadaceae</taxon>
        <taxon>Halomonas</taxon>
    </lineage>
</organism>
<proteinExistence type="predicted"/>
<reference evidence="1 2" key="1">
    <citation type="submission" date="2014-08" db="EMBL/GenBank/DDBJ databases">
        <title>Draft genome sequence of a novel L-asparaginase producing marine bacterium, Halomonas campaniensis.</title>
        <authorList>
            <person name="Sundarakrishnan B."/>
            <person name="Moushumi Priya A."/>
            <person name="Raman G."/>
            <person name="Sakthivel N."/>
            <person name="Park S."/>
            <person name="Jayachandran S."/>
        </authorList>
    </citation>
    <scope>NUCLEOTIDE SEQUENCE [LARGE SCALE GENOMIC DNA]</scope>
    <source>
        <strain evidence="1 2">SK03</strain>
    </source>
</reference>
<evidence type="ECO:0000313" key="1">
    <source>
        <dbReference type="EMBL" id="OWV29296.1"/>
    </source>
</evidence>
<name>A0A246RYX9_9GAMM</name>
<protein>
    <submittedName>
        <fullName evidence="1">Uncharacterized protein</fullName>
    </submittedName>
</protein>
<comment type="caution">
    <text evidence="1">The sequence shown here is derived from an EMBL/GenBank/DDBJ whole genome shotgun (WGS) entry which is preliminary data.</text>
</comment>
<dbReference type="OrthoDB" id="6172273at2"/>
<gene>
    <name evidence="1" type="ORF">JI62_17110</name>
</gene>
<dbReference type="Proteomes" id="UP000197334">
    <property type="component" value="Unassembled WGS sequence"/>
</dbReference>
<dbReference type="RefSeq" id="WP_088701316.1">
    <property type="nucleotide sequence ID" value="NZ_JPUA01000034.1"/>
</dbReference>
<accession>A0A246RYX9</accession>
<keyword evidence="2" id="KW-1185">Reference proteome</keyword>
<sequence>MLDNAIQEAARLASSLRSIDQSASHSAEAVRDTLQSSPDDDALLACAATLEAVNDALPAGTLAGLIRIRLTRLQGIVNALIDTDTTPPAA</sequence>
<evidence type="ECO:0000313" key="2">
    <source>
        <dbReference type="Proteomes" id="UP000197334"/>
    </source>
</evidence>